<dbReference type="Proteomes" id="UP000290253">
    <property type="component" value="Unassembled WGS sequence"/>
</dbReference>
<feature type="signal peptide" evidence="1">
    <location>
        <begin position="1"/>
        <end position="26"/>
    </location>
</feature>
<sequence length="210" mass="22736">MKPIFPIFTAAFFFLAACNSATKPSAANFTAAINQYLAAHGQLCISTGSQFPIDVPASQQSDQHGIAAKLSALQHAGLVNVTNTTAVEQNLASSLSLSPRKPEPVKRYTVSIEGQKYLQPVMTDFGQTSGFCYGQKQVDTIVRWSALTTVGSATETHVAYTYRIVNLAPWGSRSDVQKAFPVIHTMETESKTNQVVTLQLGTDGWRVFSS</sequence>
<dbReference type="RefSeq" id="WP_129207271.1">
    <property type="nucleotide sequence ID" value="NZ_BMGU01000001.1"/>
</dbReference>
<evidence type="ECO:0000313" key="2">
    <source>
        <dbReference type="EMBL" id="RXS97492.1"/>
    </source>
</evidence>
<name>A0A4V1NVY0_9BACT</name>
<accession>A0A4V1NVY0</accession>
<feature type="chain" id="PRO_5020847219" evidence="1">
    <location>
        <begin position="27"/>
        <end position="210"/>
    </location>
</feature>
<organism evidence="2 3">
    <name type="scientific">Silvibacterium dinghuense</name>
    <dbReference type="NCBI Taxonomy" id="1560006"/>
    <lineage>
        <taxon>Bacteria</taxon>
        <taxon>Pseudomonadati</taxon>
        <taxon>Acidobacteriota</taxon>
        <taxon>Terriglobia</taxon>
        <taxon>Terriglobales</taxon>
        <taxon>Acidobacteriaceae</taxon>
        <taxon>Silvibacterium</taxon>
    </lineage>
</organism>
<dbReference type="EMBL" id="SDMK01000001">
    <property type="protein sequence ID" value="RXS97492.1"/>
    <property type="molecule type" value="Genomic_DNA"/>
</dbReference>
<keyword evidence="1" id="KW-0732">Signal</keyword>
<dbReference type="PROSITE" id="PS51257">
    <property type="entry name" value="PROKAR_LIPOPROTEIN"/>
    <property type="match status" value="1"/>
</dbReference>
<dbReference type="OrthoDB" id="8637570at2"/>
<evidence type="ECO:0000256" key="1">
    <source>
        <dbReference type="SAM" id="SignalP"/>
    </source>
</evidence>
<proteinExistence type="predicted"/>
<keyword evidence="3" id="KW-1185">Reference proteome</keyword>
<comment type="caution">
    <text evidence="2">The sequence shown here is derived from an EMBL/GenBank/DDBJ whole genome shotgun (WGS) entry which is preliminary data.</text>
</comment>
<reference evidence="2 3" key="1">
    <citation type="journal article" date="2016" name="Int. J. Syst. Evol. Microbiol.">
        <title>Acidipila dinghuensis sp. nov., an acidobacterium isolated from forest soil.</title>
        <authorList>
            <person name="Jiang Y.W."/>
            <person name="Wang J."/>
            <person name="Chen M.H."/>
            <person name="Lv Y.Y."/>
            <person name="Qiu L.H."/>
        </authorList>
    </citation>
    <scope>NUCLEOTIDE SEQUENCE [LARGE SCALE GENOMIC DNA]</scope>
    <source>
        <strain evidence="2 3">DHOF10</strain>
    </source>
</reference>
<dbReference type="AlphaFoldDB" id="A0A4V1NVY0"/>
<protein>
    <submittedName>
        <fullName evidence="2">Uncharacterized protein</fullName>
    </submittedName>
</protein>
<gene>
    <name evidence="2" type="ORF">ESZ00_06260</name>
</gene>
<evidence type="ECO:0000313" key="3">
    <source>
        <dbReference type="Proteomes" id="UP000290253"/>
    </source>
</evidence>